<gene>
    <name evidence="2" type="ORF">AGLY_001012</name>
</gene>
<feature type="transmembrane region" description="Helical" evidence="1">
    <location>
        <begin position="31"/>
        <end position="53"/>
    </location>
</feature>
<keyword evidence="1" id="KW-1133">Transmembrane helix</keyword>
<evidence type="ECO:0000313" key="3">
    <source>
        <dbReference type="Proteomes" id="UP000475862"/>
    </source>
</evidence>
<dbReference type="EMBL" id="VYZN01000001">
    <property type="protein sequence ID" value="KAE9545469.1"/>
    <property type="molecule type" value="Genomic_DNA"/>
</dbReference>
<accession>A0A6G0UA39</accession>
<keyword evidence="1" id="KW-0812">Transmembrane</keyword>
<comment type="caution">
    <text evidence="2">The sequence shown here is derived from an EMBL/GenBank/DDBJ whole genome shotgun (WGS) entry which is preliminary data.</text>
</comment>
<protein>
    <submittedName>
        <fullName evidence="2">Uncharacterized protein</fullName>
    </submittedName>
</protein>
<sequence>MELKMWVLKNHWQSPSDGLFYKINQIILKYLPFHLSLLLSVLTASSSFSLIINRSIISSLSFCNLIRVTNSSRLVCAISVITFISFCIFSTFLFNSTSFLPLDCTIFLINRSRVSSFNNGVSSSHRNFLTLGKSLSLLAPLTTLSESASVLISLDISSSSTTLRFTFSDFKCFSSSLSLTSPFT</sequence>
<feature type="transmembrane region" description="Helical" evidence="1">
    <location>
        <begin position="74"/>
        <end position="94"/>
    </location>
</feature>
<organism evidence="2 3">
    <name type="scientific">Aphis glycines</name>
    <name type="common">Soybean aphid</name>
    <dbReference type="NCBI Taxonomy" id="307491"/>
    <lineage>
        <taxon>Eukaryota</taxon>
        <taxon>Metazoa</taxon>
        <taxon>Ecdysozoa</taxon>
        <taxon>Arthropoda</taxon>
        <taxon>Hexapoda</taxon>
        <taxon>Insecta</taxon>
        <taxon>Pterygota</taxon>
        <taxon>Neoptera</taxon>
        <taxon>Paraneoptera</taxon>
        <taxon>Hemiptera</taxon>
        <taxon>Sternorrhyncha</taxon>
        <taxon>Aphidomorpha</taxon>
        <taxon>Aphidoidea</taxon>
        <taxon>Aphididae</taxon>
        <taxon>Aphidini</taxon>
        <taxon>Aphis</taxon>
        <taxon>Aphis</taxon>
    </lineage>
</organism>
<proteinExistence type="predicted"/>
<keyword evidence="1" id="KW-0472">Membrane</keyword>
<keyword evidence="3" id="KW-1185">Reference proteome</keyword>
<evidence type="ECO:0000313" key="2">
    <source>
        <dbReference type="EMBL" id="KAE9545469.1"/>
    </source>
</evidence>
<name>A0A6G0UA39_APHGL</name>
<reference evidence="2 3" key="1">
    <citation type="submission" date="2019-08" db="EMBL/GenBank/DDBJ databases">
        <title>The genome of the soybean aphid Biotype 1, its phylome, world population structure and adaptation to the North American continent.</title>
        <authorList>
            <person name="Giordano R."/>
            <person name="Donthu R.K."/>
            <person name="Hernandez A.G."/>
            <person name="Wright C.L."/>
            <person name="Zimin A.V."/>
        </authorList>
    </citation>
    <scope>NUCLEOTIDE SEQUENCE [LARGE SCALE GENOMIC DNA]</scope>
    <source>
        <tissue evidence="2">Whole aphids</tissue>
    </source>
</reference>
<dbReference type="Proteomes" id="UP000475862">
    <property type="component" value="Unassembled WGS sequence"/>
</dbReference>
<evidence type="ECO:0000256" key="1">
    <source>
        <dbReference type="SAM" id="Phobius"/>
    </source>
</evidence>
<dbReference type="AlphaFoldDB" id="A0A6G0UA39"/>